<dbReference type="EMBL" id="MJEH01000063">
    <property type="protein sequence ID" value="OEH91260.1"/>
    <property type="molecule type" value="Genomic_DNA"/>
</dbReference>
<dbReference type="RefSeq" id="WP_069718776.1">
    <property type="nucleotide sequence ID" value="NZ_MJEH01000063.1"/>
</dbReference>
<proteinExistence type="inferred from homology"/>
<keyword evidence="6" id="KW-1006">Bacterial flagellum protein export</keyword>
<evidence type="ECO:0000259" key="9">
    <source>
        <dbReference type="Pfam" id="PF02108"/>
    </source>
</evidence>
<evidence type="ECO:0000256" key="3">
    <source>
        <dbReference type="ARBA" id="ARBA00022448"/>
    </source>
</evidence>
<sequence>MTSLSKLTESKKVKTVPIISEKKRLIELRPFSTELNEVNEQDESVDKIDSQILLEKEQEAKQLVEEAQHEAERIHREAEQYSEQILQQVEQERLNWENERQQFIEQARDEGYTAGFEQGSDEAHQQYTDIIDEAKRIVETSKEDYAKHLVESESTILLLAMKVAEKILDIKLTEQPEVFLNLVRRVIKEVKEHQNIQIHVHPSNFEFVVSQKEELLALFTHPTAELYIFPDDDLQEYQCKIESSFGRIDASVDSQLNEIKIKLLQILEEENGNEGN</sequence>
<dbReference type="PANTHER" id="PTHR34982:SF1">
    <property type="entry name" value="FLAGELLAR ASSEMBLY PROTEIN FLIH"/>
    <property type="match status" value="1"/>
</dbReference>
<dbReference type="InterPro" id="IPR051472">
    <property type="entry name" value="T3SS_Stator/FliH"/>
</dbReference>
<evidence type="ECO:0000256" key="7">
    <source>
        <dbReference type="NCBIfam" id="TIGR03825"/>
    </source>
</evidence>
<dbReference type="PANTHER" id="PTHR34982">
    <property type="entry name" value="YOP PROTEINS TRANSLOCATION PROTEIN L"/>
    <property type="match status" value="1"/>
</dbReference>
<keyword evidence="11" id="KW-1185">Reference proteome</keyword>
<organism evidence="10 11">
    <name type="scientific">Bacillus solimangrovi</name>
    <dbReference type="NCBI Taxonomy" id="1305675"/>
    <lineage>
        <taxon>Bacteria</taxon>
        <taxon>Bacillati</taxon>
        <taxon>Bacillota</taxon>
        <taxon>Bacilli</taxon>
        <taxon>Bacillales</taxon>
        <taxon>Bacillaceae</taxon>
        <taxon>Bacillus</taxon>
    </lineage>
</organism>
<feature type="coiled-coil region" evidence="8">
    <location>
        <begin position="50"/>
        <end position="106"/>
    </location>
</feature>
<evidence type="ECO:0000313" key="11">
    <source>
        <dbReference type="Proteomes" id="UP000095209"/>
    </source>
</evidence>
<dbReference type="InterPro" id="IPR018035">
    <property type="entry name" value="Flagellar_FliH/T3SS_HrpE"/>
</dbReference>
<keyword evidence="10" id="KW-0969">Cilium</keyword>
<evidence type="ECO:0000256" key="6">
    <source>
        <dbReference type="ARBA" id="ARBA00023225"/>
    </source>
</evidence>
<evidence type="ECO:0000256" key="8">
    <source>
        <dbReference type="SAM" id="Coils"/>
    </source>
</evidence>
<dbReference type="STRING" id="1305675.BFG57_06480"/>
<keyword evidence="8" id="KW-0175">Coiled coil</keyword>
<comment type="caution">
    <text evidence="10">The sequence shown here is derived from an EMBL/GenBank/DDBJ whole genome shotgun (WGS) entry which is preliminary data.</text>
</comment>
<dbReference type="NCBIfam" id="TIGR03825">
    <property type="entry name" value="FliH_bacil"/>
    <property type="match status" value="1"/>
</dbReference>
<dbReference type="GO" id="GO:0015031">
    <property type="term" value="P:protein transport"/>
    <property type="evidence" value="ECO:0007669"/>
    <property type="project" value="UniProtKB-KW"/>
</dbReference>
<dbReference type="GO" id="GO:0044781">
    <property type="term" value="P:bacterial-type flagellum organization"/>
    <property type="evidence" value="ECO:0007669"/>
    <property type="project" value="UniProtKB-KW"/>
</dbReference>
<feature type="domain" description="Flagellar assembly protein FliH/Type III secretion system HrpE" evidence="9">
    <location>
        <begin position="131"/>
        <end position="259"/>
    </location>
</feature>
<protein>
    <recommendedName>
        <fullName evidence="7">Flagellar assembly protein FliH</fullName>
    </recommendedName>
</protein>
<dbReference type="GO" id="GO:0005829">
    <property type="term" value="C:cytosol"/>
    <property type="evidence" value="ECO:0007669"/>
    <property type="project" value="TreeGrafter"/>
</dbReference>
<gene>
    <name evidence="10" type="ORF">BFG57_06480</name>
</gene>
<keyword evidence="3" id="KW-0813">Transport</keyword>
<evidence type="ECO:0000256" key="1">
    <source>
        <dbReference type="ARBA" id="ARBA00003041"/>
    </source>
</evidence>
<comment type="function">
    <text evidence="1">Needed for flagellar regrowth and assembly.</text>
</comment>
<keyword evidence="10" id="KW-0966">Cell projection</keyword>
<dbReference type="InterPro" id="IPR022524">
    <property type="entry name" value="FliH_Bacilli"/>
</dbReference>
<dbReference type="OrthoDB" id="19020at2"/>
<evidence type="ECO:0000313" key="10">
    <source>
        <dbReference type="EMBL" id="OEH91260.1"/>
    </source>
</evidence>
<accession>A0A1E5LAZ7</accession>
<dbReference type="Proteomes" id="UP000095209">
    <property type="component" value="Unassembled WGS sequence"/>
</dbReference>
<keyword evidence="5" id="KW-0653">Protein transport</keyword>
<keyword evidence="10" id="KW-0282">Flagellum</keyword>
<evidence type="ECO:0000256" key="5">
    <source>
        <dbReference type="ARBA" id="ARBA00022927"/>
    </source>
</evidence>
<reference evidence="10 11" key="1">
    <citation type="submission" date="2016-08" db="EMBL/GenBank/DDBJ databases">
        <title>Genome of Bacillus solimangrovi GH2-4.</title>
        <authorList>
            <person name="Lim S."/>
            <person name="Kim B.-C."/>
        </authorList>
    </citation>
    <scope>NUCLEOTIDE SEQUENCE [LARGE SCALE GENOMIC DNA]</scope>
    <source>
        <strain evidence="10 11">GH2-4</strain>
    </source>
</reference>
<name>A0A1E5LAZ7_9BACI</name>
<comment type="similarity">
    <text evidence="2">Belongs to the FliH family.</text>
</comment>
<dbReference type="Pfam" id="PF02108">
    <property type="entry name" value="FliH"/>
    <property type="match status" value="1"/>
</dbReference>
<evidence type="ECO:0000256" key="2">
    <source>
        <dbReference type="ARBA" id="ARBA00006602"/>
    </source>
</evidence>
<keyword evidence="4" id="KW-1005">Bacterial flagellum biogenesis</keyword>
<evidence type="ECO:0000256" key="4">
    <source>
        <dbReference type="ARBA" id="ARBA00022795"/>
    </source>
</evidence>
<dbReference type="AlphaFoldDB" id="A0A1E5LAZ7"/>